<dbReference type="InterPro" id="IPR004273">
    <property type="entry name" value="Dynein_heavy_D6_P-loop"/>
</dbReference>
<dbReference type="InterPro" id="IPR013602">
    <property type="entry name" value="Dynein_heavy_linker"/>
</dbReference>
<evidence type="ECO:0000256" key="4">
    <source>
        <dbReference type="ARBA" id="ARBA00022701"/>
    </source>
</evidence>
<feature type="domain" description="Dynein heavy chain coiled coil stalk" evidence="20">
    <location>
        <begin position="3449"/>
        <end position="3493"/>
    </location>
</feature>
<feature type="domain" description="Dynein heavy chain ATP-binding dynein motor region" evidence="22">
    <location>
        <begin position="5137"/>
        <end position="5354"/>
    </location>
</feature>
<feature type="compositionally biased region" description="Basic and acidic residues" evidence="15">
    <location>
        <begin position="957"/>
        <end position="972"/>
    </location>
</feature>
<dbReference type="Gene3D" id="1.10.472.130">
    <property type="match status" value="1"/>
</dbReference>
<evidence type="ECO:0000313" key="28">
    <source>
        <dbReference type="Proteomes" id="UP001231518"/>
    </source>
</evidence>
<feature type="domain" description="Dynein heavy chain coiled coil stalk" evidence="20">
    <location>
        <begin position="4231"/>
        <end position="4275"/>
    </location>
</feature>
<evidence type="ECO:0000256" key="11">
    <source>
        <dbReference type="ARBA" id="ARBA00023175"/>
    </source>
</evidence>
<feature type="domain" description="Dynein heavy chain C-terminal" evidence="26">
    <location>
        <begin position="5890"/>
        <end position="6183"/>
    </location>
</feature>
<feature type="domain" description="Dynein heavy chain coiled coil stalk" evidence="20">
    <location>
        <begin position="3771"/>
        <end position="3815"/>
    </location>
</feature>
<dbReference type="FunFam" id="1.20.140.100:FF:000001">
    <property type="entry name" value="dynein heavy chain 17, axonemal"/>
    <property type="match status" value="1"/>
</dbReference>
<keyword evidence="5" id="KW-0677">Repeat</keyword>
<keyword evidence="8" id="KW-0243">Dynein</keyword>
<keyword evidence="9 14" id="KW-0175">Coiled coil</keyword>
<feature type="domain" description="Dynein heavy chain coiled coil stalk" evidence="20">
    <location>
        <begin position="4415"/>
        <end position="4459"/>
    </location>
</feature>
<feature type="domain" description="Dynein heavy chain coiled coil stalk" evidence="20">
    <location>
        <begin position="3909"/>
        <end position="3953"/>
    </location>
</feature>
<feature type="domain" description="Dynein heavy chain coiled coil stalk" evidence="20">
    <location>
        <begin position="3679"/>
        <end position="3723"/>
    </location>
</feature>
<feature type="domain" description="Dynein heavy chain coiled coil stalk" evidence="20">
    <location>
        <begin position="4553"/>
        <end position="4597"/>
    </location>
</feature>
<dbReference type="InterPro" id="IPR041228">
    <property type="entry name" value="Dynein_C"/>
</dbReference>
<feature type="domain" description="Dynein heavy chain coiled coil stalk" evidence="20">
    <location>
        <begin position="3725"/>
        <end position="3769"/>
    </location>
</feature>
<evidence type="ECO:0000259" key="20">
    <source>
        <dbReference type="Pfam" id="PF12777"/>
    </source>
</evidence>
<evidence type="ECO:0000256" key="15">
    <source>
        <dbReference type="SAM" id="MobiDB-lite"/>
    </source>
</evidence>
<comment type="caution">
    <text evidence="27">The sequence shown here is derived from an EMBL/GenBank/DDBJ whole genome shotgun (WGS) entry which is preliminary data.</text>
</comment>
<feature type="domain" description="Dynein heavy chain coiled coil stalk" evidence="20">
    <location>
        <begin position="3955"/>
        <end position="3999"/>
    </location>
</feature>
<dbReference type="Pfam" id="PF18199">
    <property type="entry name" value="Dynein_C"/>
    <property type="match status" value="1"/>
</dbReference>
<feature type="domain" description="Dynein heavy chain coiled coil stalk" evidence="20">
    <location>
        <begin position="3587"/>
        <end position="3631"/>
    </location>
</feature>
<evidence type="ECO:0008006" key="29">
    <source>
        <dbReference type="Google" id="ProtNLM"/>
    </source>
</evidence>
<dbReference type="FunFam" id="1.20.920.30:FF:000003">
    <property type="entry name" value="Dynein axonemal heavy chain 17"/>
    <property type="match status" value="1"/>
</dbReference>
<dbReference type="GO" id="GO:0007018">
    <property type="term" value="P:microtubule-based movement"/>
    <property type="evidence" value="ECO:0007669"/>
    <property type="project" value="InterPro"/>
</dbReference>
<evidence type="ECO:0000256" key="2">
    <source>
        <dbReference type="ARBA" id="ARBA00008887"/>
    </source>
</evidence>
<feature type="domain" description="Dynein heavy chain coiled coil stalk" evidence="20">
    <location>
        <begin position="4967"/>
        <end position="5109"/>
    </location>
</feature>
<feature type="domain" description="Dynein heavy chain coiled coil stalk" evidence="20">
    <location>
        <begin position="4001"/>
        <end position="4045"/>
    </location>
</feature>
<evidence type="ECO:0000256" key="6">
    <source>
        <dbReference type="ARBA" id="ARBA00022741"/>
    </source>
</evidence>
<dbReference type="PANTHER" id="PTHR45703:SF8">
    <property type="entry name" value="DYNEINS HEAVY CHAIN"/>
    <property type="match status" value="1"/>
</dbReference>
<evidence type="ECO:0000259" key="22">
    <source>
        <dbReference type="Pfam" id="PF12781"/>
    </source>
</evidence>
<dbReference type="Gene3D" id="1.10.8.1220">
    <property type="match status" value="1"/>
</dbReference>
<feature type="domain" description="Dynein heavy chain coiled coil stalk" evidence="20">
    <location>
        <begin position="4691"/>
        <end position="4735"/>
    </location>
</feature>
<proteinExistence type="inferred from homology"/>
<dbReference type="Gene3D" id="3.20.180.20">
    <property type="entry name" value="Dynein heavy chain, N-terminal domain 2"/>
    <property type="match status" value="1"/>
</dbReference>
<dbReference type="Pfam" id="PF08385">
    <property type="entry name" value="DHC_N1"/>
    <property type="match status" value="1"/>
</dbReference>
<feature type="domain" description="Dynein heavy chain coiled coil stalk" evidence="20">
    <location>
        <begin position="4461"/>
        <end position="4505"/>
    </location>
</feature>
<dbReference type="Pfam" id="PF08393">
    <property type="entry name" value="DHC_N2"/>
    <property type="match status" value="1"/>
</dbReference>
<feature type="domain" description="Dynein heavy chain AAA lid" evidence="25">
    <location>
        <begin position="5746"/>
        <end position="5882"/>
    </location>
</feature>
<dbReference type="InterPro" id="IPR041466">
    <property type="entry name" value="Dynein_AAA5_ext"/>
</dbReference>
<dbReference type="GO" id="GO:0030286">
    <property type="term" value="C:dynein complex"/>
    <property type="evidence" value="ECO:0007669"/>
    <property type="project" value="UniProtKB-KW"/>
</dbReference>
<comment type="similarity">
    <text evidence="2">Belongs to the dynein heavy chain family.</text>
</comment>
<feature type="domain" description="Dynein heavy chain AAA module D4" evidence="21">
    <location>
        <begin position="2931"/>
        <end position="3190"/>
    </location>
</feature>
<feature type="domain" description="Dynein heavy chain linker" evidence="18">
    <location>
        <begin position="1430"/>
        <end position="1833"/>
    </location>
</feature>
<dbReference type="InterPro" id="IPR024317">
    <property type="entry name" value="Dynein_heavy_chain_D4_dom"/>
</dbReference>
<dbReference type="InterPro" id="IPR041658">
    <property type="entry name" value="AAA_lid_11"/>
</dbReference>
<dbReference type="Pfam" id="PF03028">
    <property type="entry name" value="Dynein_heavy"/>
    <property type="match status" value="1"/>
</dbReference>
<dbReference type="Pfam" id="PF12781">
    <property type="entry name" value="AAA_9"/>
    <property type="match status" value="1"/>
</dbReference>
<evidence type="ECO:0000256" key="3">
    <source>
        <dbReference type="ARBA" id="ARBA00022490"/>
    </source>
</evidence>
<evidence type="ECO:0000256" key="1">
    <source>
        <dbReference type="ARBA" id="ARBA00004430"/>
    </source>
</evidence>
<dbReference type="Gene3D" id="1.20.58.1120">
    <property type="match status" value="1"/>
</dbReference>
<evidence type="ECO:0000256" key="5">
    <source>
        <dbReference type="ARBA" id="ARBA00022737"/>
    </source>
</evidence>
<dbReference type="Gene3D" id="1.10.287.2610">
    <property type="match status" value="1"/>
</dbReference>
<feature type="domain" description="Dynein heavy chain hydrolytic ATP-binding dynein motor region" evidence="19">
    <location>
        <begin position="1968"/>
        <end position="2294"/>
    </location>
</feature>
<dbReference type="GO" id="GO:0097729">
    <property type="term" value="C:9+2 motile cilium"/>
    <property type="evidence" value="ECO:0007669"/>
    <property type="project" value="UniProtKB-ARBA"/>
</dbReference>
<evidence type="ECO:0000256" key="7">
    <source>
        <dbReference type="ARBA" id="ARBA00022840"/>
    </source>
</evidence>
<dbReference type="EMBL" id="JARGEI010000011">
    <property type="protein sequence ID" value="KAJ8724027.1"/>
    <property type="molecule type" value="Genomic_DNA"/>
</dbReference>
<dbReference type="InterPro" id="IPR027417">
    <property type="entry name" value="P-loop_NTPase"/>
</dbReference>
<feature type="domain" description="Dynein heavy chain coiled coil stalk" evidence="20">
    <location>
        <begin position="4277"/>
        <end position="4321"/>
    </location>
</feature>
<dbReference type="Pfam" id="PF17857">
    <property type="entry name" value="AAA_lid_1"/>
    <property type="match status" value="1"/>
</dbReference>
<keyword evidence="7" id="KW-0067">ATP-binding</keyword>
<dbReference type="GO" id="GO:0005524">
    <property type="term" value="F:ATP binding"/>
    <property type="evidence" value="ECO:0007669"/>
    <property type="project" value="UniProtKB-KW"/>
</dbReference>
<feature type="region of interest" description="Disordered" evidence="15">
    <location>
        <begin position="957"/>
        <end position="992"/>
    </location>
</feature>
<comment type="subcellular location">
    <subcellularLocation>
        <location evidence="1">Cytoplasm</location>
        <location evidence="1">Cytoskeleton</location>
        <location evidence="1">Cilium axoneme</location>
    </subcellularLocation>
</comment>
<keyword evidence="6" id="KW-0547">Nucleotide-binding</keyword>
<dbReference type="FunFam" id="1.10.8.720:FF:000002">
    <property type="entry name" value="Dynein heavy chain 9, axonemal"/>
    <property type="match status" value="1"/>
</dbReference>
<dbReference type="InterPro" id="IPR043160">
    <property type="entry name" value="Dynein_C_barrel"/>
</dbReference>
<evidence type="ECO:0000256" key="14">
    <source>
        <dbReference type="SAM" id="Coils"/>
    </source>
</evidence>
<evidence type="ECO:0000259" key="24">
    <source>
        <dbReference type="Pfam" id="PF17857"/>
    </source>
</evidence>
<feature type="domain" description="Dynein heavy chain coiled coil stalk" evidence="20">
    <location>
        <begin position="3633"/>
        <end position="3677"/>
    </location>
</feature>
<keyword evidence="28" id="KW-1185">Reference proteome</keyword>
<dbReference type="FunFam" id="1.10.287.2620:FF:000001">
    <property type="entry name" value="Cytoplasmic dynein heavy chain 1"/>
    <property type="match status" value="1"/>
</dbReference>
<evidence type="ECO:0000259" key="25">
    <source>
        <dbReference type="Pfam" id="PF18198"/>
    </source>
</evidence>
<dbReference type="FunFam" id="3.10.490.20:FF:000002">
    <property type="entry name" value="Dynein axonemal heavy chain 17"/>
    <property type="match status" value="1"/>
</dbReference>
<dbReference type="FunFam" id="3.40.50.300:FF:000945">
    <property type="entry name" value="Dynein axonemal heavy chain 9"/>
    <property type="match status" value="1"/>
</dbReference>
<feature type="domain" description="Dynein heavy chain coiled coil stalk" evidence="20">
    <location>
        <begin position="3541"/>
        <end position="3585"/>
    </location>
</feature>
<keyword evidence="10" id="KW-0969">Cilium</keyword>
<dbReference type="Gene3D" id="1.10.287.2620">
    <property type="match status" value="1"/>
</dbReference>
<feature type="domain" description="Dynein heavy chain coiled coil stalk" evidence="20">
    <location>
        <begin position="4323"/>
        <end position="4367"/>
    </location>
</feature>
<feature type="domain" description="Dynein heavy chain coiled coil stalk" evidence="20">
    <location>
        <begin position="4737"/>
        <end position="4781"/>
    </location>
</feature>
<dbReference type="Gene3D" id="3.10.490.20">
    <property type="match status" value="1"/>
</dbReference>
<evidence type="ECO:0000259" key="23">
    <source>
        <dbReference type="Pfam" id="PF17852"/>
    </source>
</evidence>
<dbReference type="FunFam" id="1.20.1270.280:FF:000003">
    <property type="entry name" value="Dynein axonemal heavy chain 17"/>
    <property type="match status" value="1"/>
</dbReference>
<feature type="domain" description="Dynein heavy chain region D6 P-loop" evidence="16">
    <location>
        <begin position="5594"/>
        <end position="5714"/>
    </location>
</feature>
<feature type="domain" description="Dynein heavy chain coiled coil stalk" evidence="20">
    <location>
        <begin position="4599"/>
        <end position="4643"/>
    </location>
</feature>
<dbReference type="SUPFAM" id="SSF52540">
    <property type="entry name" value="P-loop containing nucleoside triphosphate hydrolases"/>
    <property type="match status" value="4"/>
</dbReference>
<dbReference type="Gene3D" id="1.20.1270.280">
    <property type="match status" value="1"/>
</dbReference>
<dbReference type="Gene3D" id="3.40.50.300">
    <property type="entry name" value="P-loop containing nucleotide triphosphate hydrolases"/>
    <property type="match status" value="5"/>
</dbReference>
<keyword evidence="12" id="KW-0206">Cytoskeleton</keyword>
<feature type="domain" description="Dynein heavy chain coiled coil stalk" evidence="20">
    <location>
        <begin position="3204"/>
        <end position="3447"/>
    </location>
</feature>
<evidence type="ECO:0000256" key="13">
    <source>
        <dbReference type="ARBA" id="ARBA00023273"/>
    </source>
</evidence>
<feature type="coiled-coil region" evidence="14">
    <location>
        <begin position="4989"/>
        <end position="5030"/>
    </location>
</feature>
<dbReference type="Gene3D" id="1.20.920.20">
    <property type="match status" value="1"/>
</dbReference>
<dbReference type="FunFam" id="3.40.50.300:FF:000411">
    <property type="entry name" value="dynein heavy chain 17, axonemal"/>
    <property type="match status" value="1"/>
</dbReference>
<dbReference type="FunFam" id="3.20.180.20:FF:000001">
    <property type="entry name" value="Dynein axonemal heavy chain 5"/>
    <property type="match status" value="1"/>
</dbReference>
<evidence type="ECO:0000259" key="26">
    <source>
        <dbReference type="Pfam" id="PF18199"/>
    </source>
</evidence>
<dbReference type="InterPro" id="IPR042228">
    <property type="entry name" value="Dynein_linker_3"/>
</dbReference>
<dbReference type="Pfam" id="PF12780">
    <property type="entry name" value="AAA_8"/>
    <property type="match status" value="1"/>
</dbReference>
<dbReference type="InterPro" id="IPR043157">
    <property type="entry name" value="Dynein_AAA1S"/>
</dbReference>
<dbReference type="InterPro" id="IPR035706">
    <property type="entry name" value="AAA_9"/>
</dbReference>
<keyword evidence="11" id="KW-0505">Motor protein</keyword>
<keyword evidence="3" id="KW-0963">Cytoplasm</keyword>
<reference evidence="27" key="1">
    <citation type="submission" date="2023-03" db="EMBL/GenBank/DDBJ databases">
        <title>Chromosome-level genomes of two armyworms, Mythimna separata and Mythimna loreyi, provide insights into the biosynthesis and reception of sex pheromones.</title>
        <authorList>
            <person name="Zhao H."/>
        </authorList>
    </citation>
    <scope>NUCLEOTIDE SEQUENCE</scope>
    <source>
        <strain evidence="27">BeijingLab</strain>
        <tissue evidence="27">Pupa</tissue>
    </source>
</reference>
<dbReference type="FunFam" id="1.10.8.1220:FF:000001">
    <property type="entry name" value="Dynein axonemal heavy chain 5"/>
    <property type="match status" value="1"/>
</dbReference>
<dbReference type="FunFam" id="3.40.50.300:FF:000219">
    <property type="entry name" value="Dynein axonemal heavy chain 17"/>
    <property type="match status" value="1"/>
</dbReference>
<feature type="domain" description="Dynein heavy chain coiled coil stalk" evidence="20">
    <location>
        <begin position="4093"/>
        <end position="4137"/>
    </location>
</feature>
<dbReference type="Gene3D" id="1.10.8.720">
    <property type="entry name" value="Region D6 of dynein motor"/>
    <property type="match status" value="1"/>
</dbReference>
<dbReference type="PANTHER" id="PTHR45703">
    <property type="entry name" value="DYNEIN HEAVY CHAIN"/>
    <property type="match status" value="1"/>
</dbReference>
<dbReference type="Gene3D" id="1.20.140.100">
    <property type="entry name" value="Dynein heavy chain, N-terminal domain 2"/>
    <property type="match status" value="1"/>
</dbReference>
<dbReference type="FunFam" id="1.10.8.710:FF:000002">
    <property type="entry name" value="dynein heavy chain 17, axonemal"/>
    <property type="match status" value="1"/>
</dbReference>
<feature type="domain" description="Dynein heavy chain coiled coil stalk" evidence="20">
    <location>
        <begin position="4921"/>
        <end position="4965"/>
    </location>
</feature>
<dbReference type="GO" id="GO:0005930">
    <property type="term" value="C:axoneme"/>
    <property type="evidence" value="ECO:0007669"/>
    <property type="project" value="UniProtKB-SubCell"/>
</dbReference>
<keyword evidence="13" id="KW-0966">Cell projection</keyword>
<dbReference type="Pfam" id="PF12777">
    <property type="entry name" value="MT"/>
    <property type="match status" value="35"/>
</dbReference>
<feature type="domain" description="Dynein heavy chain tail" evidence="17">
    <location>
        <begin position="194"/>
        <end position="761"/>
    </location>
</feature>
<dbReference type="GO" id="GO:0051959">
    <property type="term" value="F:dynein light intermediate chain binding"/>
    <property type="evidence" value="ECO:0007669"/>
    <property type="project" value="InterPro"/>
</dbReference>
<evidence type="ECO:0000259" key="16">
    <source>
        <dbReference type="Pfam" id="PF03028"/>
    </source>
</evidence>
<dbReference type="InterPro" id="IPR041589">
    <property type="entry name" value="DNAH3_AAA_lid_1"/>
</dbReference>
<evidence type="ECO:0000256" key="9">
    <source>
        <dbReference type="ARBA" id="ARBA00023054"/>
    </source>
</evidence>
<dbReference type="GO" id="GO:0005874">
    <property type="term" value="C:microtubule"/>
    <property type="evidence" value="ECO:0007669"/>
    <property type="project" value="UniProtKB-KW"/>
</dbReference>
<dbReference type="InterPro" id="IPR035699">
    <property type="entry name" value="AAA_6"/>
</dbReference>
<dbReference type="GO" id="GO:0045505">
    <property type="term" value="F:dynein intermediate chain binding"/>
    <property type="evidence" value="ECO:0007669"/>
    <property type="project" value="InterPro"/>
</dbReference>
<keyword evidence="4" id="KW-0493">Microtubule</keyword>
<feature type="domain" description="Dynein heavy chain 3 AAA+ lid" evidence="24">
    <location>
        <begin position="2788"/>
        <end position="2885"/>
    </location>
</feature>
<feature type="domain" description="Dynein heavy chain coiled coil stalk" evidence="20">
    <location>
        <begin position="3817"/>
        <end position="3861"/>
    </location>
</feature>
<dbReference type="Pfam" id="PF12775">
    <property type="entry name" value="AAA_7"/>
    <property type="match status" value="1"/>
</dbReference>
<gene>
    <name evidence="27" type="ORF">PYW07_008007</name>
</gene>
<dbReference type="GO" id="GO:0008569">
    <property type="term" value="F:minus-end-directed microtubule motor activity"/>
    <property type="evidence" value="ECO:0007669"/>
    <property type="project" value="InterPro"/>
</dbReference>
<evidence type="ECO:0000256" key="12">
    <source>
        <dbReference type="ARBA" id="ARBA00023212"/>
    </source>
</evidence>
<dbReference type="InterPro" id="IPR042222">
    <property type="entry name" value="Dynein_2_N"/>
</dbReference>
<evidence type="ECO:0000256" key="8">
    <source>
        <dbReference type="ARBA" id="ARBA00023017"/>
    </source>
</evidence>
<dbReference type="InterPro" id="IPR024743">
    <property type="entry name" value="Dynein_HC_stalk"/>
</dbReference>
<feature type="domain" description="Dynein heavy chain coiled coil stalk" evidence="20">
    <location>
        <begin position="4875"/>
        <end position="4919"/>
    </location>
</feature>
<dbReference type="FunFam" id="1.20.58.1120:FF:000002">
    <property type="entry name" value="Dynein heavy chain 9, axonemal"/>
    <property type="match status" value="1"/>
</dbReference>
<evidence type="ECO:0000256" key="10">
    <source>
        <dbReference type="ARBA" id="ARBA00023069"/>
    </source>
</evidence>
<feature type="domain" description="Dynein heavy chain AAA 5 extension" evidence="23">
    <location>
        <begin position="2452"/>
        <end position="2570"/>
    </location>
</feature>
<feature type="domain" description="Dynein heavy chain coiled coil stalk" evidence="20">
    <location>
        <begin position="4369"/>
        <end position="4413"/>
    </location>
</feature>
<feature type="domain" description="Dynein heavy chain coiled coil stalk" evidence="20">
    <location>
        <begin position="3863"/>
        <end position="3907"/>
    </location>
</feature>
<dbReference type="FunFam" id="1.20.920.20:FF:000003">
    <property type="entry name" value="Dynein axonemal heavy chain 17"/>
    <property type="match status" value="1"/>
</dbReference>
<dbReference type="FunFam" id="3.40.50.300:FF:000049">
    <property type="entry name" value="Dynein, axonemal, heavy chain 5"/>
    <property type="match status" value="1"/>
</dbReference>
<dbReference type="FunFam" id="3.40.50.300:FF:002141">
    <property type="entry name" value="Dynein heavy chain"/>
    <property type="match status" value="1"/>
</dbReference>
<dbReference type="Pfam" id="PF12774">
    <property type="entry name" value="AAA_6"/>
    <property type="match status" value="1"/>
</dbReference>
<evidence type="ECO:0000259" key="17">
    <source>
        <dbReference type="Pfam" id="PF08385"/>
    </source>
</evidence>
<feature type="domain" description="Dynein heavy chain coiled coil stalk" evidence="20">
    <location>
        <begin position="3495"/>
        <end position="3539"/>
    </location>
</feature>
<dbReference type="Gene3D" id="1.10.8.710">
    <property type="match status" value="1"/>
</dbReference>
<name>A0AAD7YQW6_MYTSE</name>
<sequence>MGDKEDVDLRLEFLAEYLMRALKQKLDKWTKFITGDERHILFRFFDTPKYEVIVFRMTTAGALSCSMTFPDINRGKVIYFLRNAEEKVTQANIKKVLTIGELSGNVLNDLITLADDVVGPLLCNPENQRGWPRIVKNDMKRHVNDLRNLMYQLKGEMSSQVLLPMPAGVQTIYHAEARLKQSDGEDVDLYLKTNIEGAIIKWAQQVHDLLAEDSYIAFKRTKFPLPAADVNFYTHRLKNLEGIYSQLRDPRVKRMAHYLEDTKSVYLSCFKTMLTNVVAAIVECRDIYVYQRPLLHHFEIFESTEFSDAKALIRPMLHCIGMLWGNSRYFCCVEKLIPLLREVCNLVIQQSSNCIDPMAIFQGDPDEQLLKIRKSMTILNHFLETYEMNRGKVHTFFPSGVMPVRWSFDFNRVFMRFNVYMKRLKMIEEILEATCEIMKLEKVEFCGLKGKTLSTECMKVLEDYSHTYMNLGNITYDPADPEDNTFLKDYAAHMKELEDVDRRLASLFSQGLDECQNLEHFFKFFQIIGDLFHRPIIRAELKPKLPRLLDFMHANLDAVKEIFDEEMAKLGKGPERPMVDNYLPPVAGMLWWIHKLRRRIQAPMEDFIMFEDPITESEYALYVKQKTNEMLGYLNVVEDRQFKAWCLTVPGICKMHLAKNLIYRDPPFVRNNFSPELVMLLREIRYMKYLDKQGIPQEGLDLYARNEKLQYDMNRLNRAIAWYNAIREGSHETEVALIEKEISAIDKLLGRGVEELTWNDDFTDWMAEVYAAINTLQERVLTAQNNVKRGLDNIAAWGDVPLHNRKENPDKLELLANNVKRGLDNIAAWGDVPLHNRKENPDKLELLAVNERNRRFIERRRRILLSHEEFQRILAENYKLFFNIMGEEEDTFEVEELEEVDEATLDDEEKAARAKKQAEIDALKEEHRLAKEARDAEKAERERIKFERREARRVKREAKEAERAERQARRDEGEEVESPAEEEEEITDPEELADIEAERIELEEAAFRAERWPAYVKYVDSLVSRQVMKAVQSSLDLFEKNTNLEKGPNVAFNEVIAELRDPDLHFTPSLDVMEEKGLFITMMEMMKDMFLQTTMFPRIDQTVVPIASYEDDLVEENGMIDLYHEMLKRFENSINDIISYVSKYDKYRPLWEEDRQEVLAAFLKYGRFIPPEEFDKYRYENGCDPPEVKPTLEQYQAEIDKYNAMYDEVAALPADYLVNGWLRLDLKRLNQAIMNIICKWSNLYKEDLKQHVHTSLDDLEHFIAYASKELAVELGEDDYEGLLKVMGVLNEIKAKMDADTDHMFEPLRDIIDVLKEYGVDFPEETYEQLDVLPEKWRNLVKQATVMKNTVAPLQAAQAALIAKRVALINLRLNMYREQFKNKDMFLEGCKEPYRNVDKVHKELMGFEEVLDGLKISCGLFDIQPPDEKNLKQCRRELKLVKQLWDYYYLVMGTIEFWKKSPWKKIDADGMDQECKRFTKDLRQLDKEMRSWEPYMVIESTIKNLMTSLRAVTDLQNPAIKDRHWLELMMATKVKFHIDDDTTLADLLALNLHKFEEEVKTIVDKSVKEAAMEKTLRELETTWAVMEFDYTKHDRTGIQIPKASEELVETLEDNQNQVQNMMSSKFVGFFEMEVTAWQKKLGTADAVIVLWFEVQRKWQYLESIFVGSDDIRSQLPEDSKRFDTIDHDFKEMLKDIATTPNVIEGTNKPHLQEKLEVLMAALNLCEKALNNYLETKRLAYPRFYFVSSADLLDILSNGNNPPAVCRHLTKLYDNLAKLVFPNETSKQAFEMISKENEEHVPFKAPCCDCSGKVETWLNRVTDCMRLTLRDIFEHSVKSYEDKARDEWVFDWPAQPALVGTQIWWTTETNQAFEKLEEGYENALKDYQKKQISQLSALIVLLLGDLTVGDRQKIMTICTIDVHSRDVVGKLITAKVDTSNAFQWQSQLRHRWDVNVSNCFANICDAQFLYDYEYLGNTPRLVITPLTDRCYITLTQSLHLVMGGAPAGPAGTGKTETTKDLGRALGIMVYVFNCSEQMDYKSCGNIYKGLCQTGAWGCFDEFNRISVEVLSVVSVQVKSVLDAIKAKKKKFDFMGEFITLIPTIGMFITMNPGYAGRTELPENLKALFRPCAMVVPDFELICEIMLVAEGFQDARLLARKFITLYTLCRELLSKQDHYDWGLRAIKSVLVVAGSLKRGDRLRPEDQVLMRALRDFNIPKIVTDDMPVFMGLIGDLFPALDVPRKRDLDFEKCLIDGAISMKLQPEPGFILKMVQLVELFAVRHSVFINGFAGTGKTMVWQCLNRTYYMLKQKPFYNDLDPKAVTNDELFGIINPATREWKDGLFSTIMRDMANMPGDGPKWIVLDGDIDPMWIESLNTLMDDNKVLTLASNERIALTKSMRLLFEIATLRTATPATVSRAGILYINPQDLGWNPFVASWIETTRDDESEKAMLTVMFDKYIPPLLESCKKYKKITPLTELQQIQLSCYLLECFLNKSLLPSDCPKEWYEIYFVFCVLWGFGSSLFQDQLVDWRNEFSKWFCNEFKQIKFPSTGNVFSFFIDPETKKFLPWSEKVESFVLDPDIPLQSCLVSTSETTRARFFMDLLIAKAKPVMLVGAAGSGKTVSVAAKLASLPDSYAVTNVPLNFYTTSEMIQKVLEKPLEKKSGRNFGPPGSKFMIYFVDDLNMPEVDKYGTVQPHTLIRQFMDYKHWYDRQKLTLKDISNCMFVACMNPTAGSFSIDSRLQRHFCTFAVSFPGLDACIHIYKSILSQHLGNVANKFLPVVYRYTETLVFVALALHTKLSSTFLPTAIKFHYLFNLRDLSNIFQGMLYTTGDAIKTSSELLRLWMHEATRVYSDKLVDSGDNETFAKLIIEVIKKNCEEYDEQVILAKPLIFCHFAEGVGDPKYFPIRDWNQIKRLLDESLSGYNDLVATMNLVLFEDAMYHICRINRILEAPRGNALLVGVGGSGKQSLSRLSAFISSLEVFQIQLRKGYSINDLRVDLAGLNLKAGVKAIGCVFLMTDAQVAEERFLVLINDLLASGEIPDLFPDEDIENIVNGVRAETKATGVPETRENCWSFFINRVRTLLKVVLCFSPVGATLRVRARKFPSIVNCTSINWFHAWPHEALCSVSKRFISEVESLPVHLVDSVALFMSHVHQSVDNMSAVYFQNERRYNYTTPKTFLEQIALYSKLLTEKTVNLKMMITRLENGLEKLASCAADVAILKVTLAEQEIILKEKNKNAEALIEVVGAESEKVSKEKAFAAEEEKKVKVIEEDVTIKAKICADDLAKAEPALIAAQEALNTLNKNNLTELKSFGTPPDAVVNVCAAVLVLFAKKGKLPKDRSWKACKMMMAKVDQFLNDLVYYDKENIHPDVIKAVQPYIKDPEFNAAFIMSKSAAAAGLCSWVINIVKFYEVYAVVEPKRRALNAANAELQAARDKLAFLTDQIAVSTHINIVKFYEVYAVVEPKRRALNAANAELQAARDKLAFLTDQIAVSTHINIVKFYEVYAVVEPKRRALNAANAELQAARDKLAFLTDQIAVSTHINIVKFYEVYAVVEPKRRALNAANAELQAARDKLAFLTDQIAVSTHINIVKFYEVYAVVEPKRRALNAANAELQAARDKLAFLTDQIAVSTHINIVKFYEVYAVVEPKRRALNAANAELQAARDKLAFLTDQIAVSTHINIVKFYEVYAVVEPKRRALNAANAELQAARDKLAFLTDQIAVSTHINIVKFYEVYAVVEPKRRALNAANAELQAARDKLAFLTDQIAVSTHINIVKFYEVYAVVEPKRRALNAANAELQAARDKLAFLTDQIAVSTHINIVKFYEVYAVVEPKRRALNAANAELQAARDKLAFLTDQIAVSTHINIVKFYEVYAVVEPKRRALNAANAELQAARDKLAFLTDQIAVSTHINIVKFYEVYAVVEPKRRALNAANAELQAARDKLAFLTDQIAVSTHINIVKFYEVYAVVEPKRRALNAANAELQAARDKLAFLTDQIAVSTHINIVKFYEVYAVVEPKRRALNAANAELQAARDKLAFLTDQIAVSTHINIVKFYEVYAVVEPKRRALNAANAELQAARDKLAFLTDQIAVSTHINIVKFYEVYAVVEPKRRALNAANAELQAARDKLAFLTDQIAVSTHINIVKFYEVYAVVEPKRRALNAANAELQAARDKLAFLTDQIAVSTHINIVKFYEVYAVVEPKRRALNAANAELQAARDKLAFLTDQIAVSTHINIVKFYEVYAVVEPKRRALNAANAELQAARDKLAFLTDQIAVSTHINIVKFYEVYAVVEPKRRALNAANAELQAARDKLAFLTDQIAVSTHINIVKFYEVYAVVEPKRRALNAANAELQAARDKLAFLTDQIAVSTHINIVKFYEVYAVVEPKRRALNAANAELQAARDKLAFLTDQIAVSTHINIVKFYEVYAVVEPKRRALNAANAELQAARDKLAFLTDQIAVSTHINIVKFYEVYAVVEPKRRALNAANAELQAARDKLAFLTDQIAVSTHINIVKFYEVYAVVEPKRRALNAANAELQAARDKLAFLTDQIAVSTHINIVKFYEVYAVVEPKRRALNAANAELQAARDKLAFLTDQIAVSTHINIVKFYEVYAVVEPKRRALNAANAELQAARDKLAFLTDQIAVSTHINIVKFYEVYAVVEPKRRALNAANAELQAARDKLAFLTDQIAVSTHINIVKFYEVYAVVEPKRRALNAANAELQAARDKLAFLTDQIAVSTHINIVKFYEVYAVVEPKRRALNAANAELQAARDKLAFLTDQIAVSTHINIVKFYEVYAVVEPKRRALNAANAELQAARDKLAFLTDQIAVSTHINIVKFYEVYAVVEPKRRALNAANAELQAARDKLAFLTDQIAVSTHINIVKFYEVYAVVEPKRRALNAANAELQAARDKLAFLTDQIAVSTHINIVKFYEVYAVVEPKRRALNAANAELQAARDKLAFLTDQIAVSTHINIVKFYEVYAVVEPKRRALNAANAELQAARDKLAFLTDQIAELEAKLEILLKAFQEAVNEKMKCQAEADATNATIDLANRLVNGLASEKIRWSATVVNLKESGVLLPGDVLLVTAFISYVGCFMRQYRLELINKDWVPTLANTNPKIDTTEDLDVLSMLTDDAQVASWNNEGLPTDTMSTENATILTNSARWPLMIDPQLQGIKWIKQKYGDSLVVVRLTQRNYLDRIERGVSNGEVVLIENIGETVDAVLEPLLGRVLIRKGKVLKIGDREIDYHPNFRFLLHTKLANPHYQPEMQAQCTLINFTVTKDGLEEQLLGEVVKAERPDLESLRSGLTKQQNDFKITLKTLEDDLLKRLSSAGPDILSDSALVINLETTKKTAGDIEIKVQEGKVTAVKIDEARERYRRAAGRASLLYFILNDLYKINPMYQFSLKAYSVVFKDALVRAEPADELDKRVANLLDSITFAVFVYTSRGLFERDKLVYLFLITLQVLQREGKVDPRELDFLLKFAVAPENSPYIWLTNQSWGGIVALSKMDAFENLDKDIEGAVKRWRNYTEGEAPERDKLPGEWKNKSSLQRLCIMRALRPDRMSYASSAFCEENLGTKYVEARTPSLEKSYEESNSTTAMFFILSAGVDPLKDLEKLGRKLGFASDKKNFHIVSLGQGQEVVAEEAMNIASAQGHWVILQNIHLVAKWLAALEKKMEESFENPADDYRLFLSAEPASDPAYHIIPQGILESSIKITNEPPIGMWANLHKALDNFNQETLEMCSKEAEFKSVLFALCYFHAVVAERRKFGPQGWNRVYPFNFGDLTICVYVLYNYLEANPRVPWEDLRYLFGEIMYGGHITDDWDRRLCRTFLLEYMQAELVDGELQLAPGFISPANSDYVGYHAYIDDFLPDETPYLYGLHPNAEIGYLTTVSERLFKVVFEMQPRDSGAQAGGGTSKDEMIRMLLDDILDRVPEPFNLAELMGKVEELTPYTIVAIQECERMNRLMGEIRRSLKETELGLKGELTISSDMEELMESLFMDHVPEAWSKLAYPSLLGLAAWFSDLCMRLTELENWTGDFNLPAAVWLAGFFNPQSFLTAIMQQTARKNEWPLDKMCLNCDVTKKNRQDFNAPPREGANIHGLFMEGARWDTVTGGIVESKMMELFPMMPVIYIRAVTQDKQETRNVYECPVYKIRMRGPTFVWTFNLKTRLKPTRWTLAGVALLLGV</sequence>
<evidence type="ECO:0000259" key="19">
    <source>
        <dbReference type="Pfam" id="PF12774"/>
    </source>
</evidence>
<dbReference type="InterPro" id="IPR042219">
    <property type="entry name" value="AAA_lid_11_sf"/>
</dbReference>
<dbReference type="Gene3D" id="6.10.140.1060">
    <property type="match status" value="1"/>
</dbReference>
<feature type="domain" description="Dynein heavy chain coiled coil stalk" evidence="20">
    <location>
        <begin position="4507"/>
        <end position="4551"/>
    </location>
</feature>
<feature type="domain" description="Dynein heavy chain coiled coil stalk" evidence="20">
    <location>
        <begin position="4645"/>
        <end position="4689"/>
    </location>
</feature>
<dbReference type="Gene3D" id="1.20.920.30">
    <property type="match status" value="1"/>
</dbReference>
<dbReference type="InterPro" id="IPR026983">
    <property type="entry name" value="DHC"/>
</dbReference>
<accession>A0AAD7YQW6</accession>
<feature type="domain" description="Dynein heavy chain coiled coil stalk" evidence="20">
    <location>
        <begin position="4783"/>
        <end position="4827"/>
    </location>
</feature>
<dbReference type="Proteomes" id="UP001231518">
    <property type="component" value="Chromosome 20"/>
</dbReference>
<dbReference type="Pfam" id="PF17852">
    <property type="entry name" value="Dynein_AAA_lid"/>
    <property type="match status" value="1"/>
</dbReference>
<protein>
    <recommendedName>
        <fullName evidence="29">Dynein beta chain, ciliary</fullName>
    </recommendedName>
</protein>
<evidence type="ECO:0000259" key="18">
    <source>
        <dbReference type="Pfam" id="PF08393"/>
    </source>
</evidence>
<dbReference type="Pfam" id="PF18198">
    <property type="entry name" value="AAA_lid_11"/>
    <property type="match status" value="1"/>
</dbReference>
<evidence type="ECO:0000259" key="21">
    <source>
        <dbReference type="Pfam" id="PF12780"/>
    </source>
</evidence>
<feature type="domain" description="Dynein heavy chain coiled coil stalk" evidence="20">
    <location>
        <begin position="4047"/>
        <end position="4091"/>
    </location>
</feature>
<feature type="compositionally biased region" description="Acidic residues" evidence="15">
    <location>
        <begin position="973"/>
        <end position="992"/>
    </location>
</feature>
<organism evidence="27 28">
    <name type="scientific">Mythimna separata</name>
    <name type="common">Oriental armyworm</name>
    <name type="synonym">Pseudaletia separata</name>
    <dbReference type="NCBI Taxonomy" id="271217"/>
    <lineage>
        <taxon>Eukaryota</taxon>
        <taxon>Metazoa</taxon>
        <taxon>Ecdysozoa</taxon>
        <taxon>Arthropoda</taxon>
        <taxon>Hexapoda</taxon>
        <taxon>Insecta</taxon>
        <taxon>Pterygota</taxon>
        <taxon>Neoptera</taxon>
        <taxon>Endopterygota</taxon>
        <taxon>Lepidoptera</taxon>
        <taxon>Glossata</taxon>
        <taxon>Ditrysia</taxon>
        <taxon>Noctuoidea</taxon>
        <taxon>Noctuidae</taxon>
        <taxon>Noctuinae</taxon>
        <taxon>Hadenini</taxon>
        <taxon>Mythimna</taxon>
    </lineage>
</organism>
<evidence type="ECO:0000313" key="27">
    <source>
        <dbReference type="EMBL" id="KAJ8724027.1"/>
    </source>
</evidence>
<feature type="domain" description="Dynein heavy chain coiled coil stalk" evidence="20">
    <location>
        <begin position="4185"/>
        <end position="4229"/>
    </location>
</feature>
<dbReference type="InterPro" id="IPR013594">
    <property type="entry name" value="Dynein_heavy_tail"/>
</dbReference>
<feature type="domain" description="Dynein heavy chain coiled coil stalk" evidence="20">
    <location>
        <begin position="4829"/>
        <end position="4873"/>
    </location>
</feature>
<feature type="domain" description="Dynein heavy chain coiled coil stalk" evidence="20">
    <location>
        <begin position="4139"/>
        <end position="4183"/>
    </location>
</feature>